<gene>
    <name evidence="1" type="ORF">SAMN05216406_10332</name>
</gene>
<evidence type="ECO:0000313" key="1">
    <source>
        <dbReference type="EMBL" id="SDT85017.1"/>
    </source>
</evidence>
<sequence length="80" mass="9279">MMLSGMFNRTLYRFAGISIGVFLYVWRDHAKWSIFNQRNASSFHLTRVYALVMHFYQPLIERNLACNDADSSANPSPFGK</sequence>
<evidence type="ECO:0000313" key="2">
    <source>
        <dbReference type="Proteomes" id="UP000182882"/>
    </source>
</evidence>
<protein>
    <submittedName>
        <fullName evidence="1">Uncharacterized protein</fullName>
    </submittedName>
</protein>
<organism evidence="1 2">
    <name type="scientific">Nitrosomonas ureae</name>
    <dbReference type="NCBI Taxonomy" id="44577"/>
    <lineage>
        <taxon>Bacteria</taxon>
        <taxon>Pseudomonadati</taxon>
        <taxon>Pseudomonadota</taxon>
        <taxon>Betaproteobacteria</taxon>
        <taxon>Nitrosomonadales</taxon>
        <taxon>Nitrosomonadaceae</taxon>
        <taxon>Nitrosomonas</taxon>
    </lineage>
</organism>
<dbReference type="EMBL" id="FNLN01000003">
    <property type="protein sequence ID" value="SDT85017.1"/>
    <property type="molecule type" value="Genomic_DNA"/>
</dbReference>
<proteinExistence type="predicted"/>
<keyword evidence="2" id="KW-1185">Reference proteome</keyword>
<reference evidence="2" key="1">
    <citation type="submission" date="2016-10" db="EMBL/GenBank/DDBJ databases">
        <authorList>
            <person name="Varghese N."/>
            <person name="Submissions S."/>
        </authorList>
    </citation>
    <scope>NUCLEOTIDE SEQUENCE [LARGE SCALE GENOMIC DNA]</scope>
    <source>
        <strain evidence="2">Nm10</strain>
    </source>
</reference>
<dbReference type="AlphaFoldDB" id="A0A1H2DQ43"/>
<dbReference type="Proteomes" id="UP000182882">
    <property type="component" value="Unassembled WGS sequence"/>
</dbReference>
<name>A0A1H2DQ43_9PROT</name>
<dbReference type="KEGG" id="nur:ATY38_07110"/>
<accession>A0A1H2DQ43</accession>